<gene>
    <name evidence="1" type="ORF">D4A81_08755</name>
</gene>
<organism evidence="1 2">
    <name type="scientific">Lachnoanaerobaculum umeaense</name>
    <dbReference type="NCBI Taxonomy" id="617123"/>
    <lineage>
        <taxon>Bacteria</taxon>
        <taxon>Bacillati</taxon>
        <taxon>Bacillota</taxon>
        <taxon>Clostridia</taxon>
        <taxon>Lachnospirales</taxon>
        <taxon>Lachnospiraceae</taxon>
        <taxon>Lachnoanaerobaculum</taxon>
    </lineage>
</organism>
<name>A0A385Q320_9FIRM</name>
<dbReference type="OrthoDB" id="2065822at2"/>
<dbReference type="RefSeq" id="WP_111524637.1">
    <property type="nucleotide sequence ID" value="NZ_CP032364.1"/>
</dbReference>
<proteinExistence type="predicted"/>
<dbReference type="KEGG" id="lua:D4A81_08755"/>
<dbReference type="Proteomes" id="UP000265562">
    <property type="component" value="Chromosome"/>
</dbReference>
<evidence type="ECO:0000313" key="1">
    <source>
        <dbReference type="EMBL" id="AYB00025.1"/>
    </source>
</evidence>
<dbReference type="EMBL" id="CP032364">
    <property type="protein sequence ID" value="AYB00025.1"/>
    <property type="molecule type" value="Genomic_DNA"/>
</dbReference>
<keyword evidence="2" id="KW-1185">Reference proteome</keyword>
<accession>A0A385Q320</accession>
<reference evidence="1 2" key="1">
    <citation type="submission" date="2018-09" db="EMBL/GenBank/DDBJ databases">
        <title>Genome sequencing of Lachnoanaerobaculum umeaense DSM 23576.</title>
        <authorList>
            <person name="Kook J.-K."/>
            <person name="Park S.-N."/>
            <person name="Lim Y.K."/>
        </authorList>
    </citation>
    <scope>NUCLEOTIDE SEQUENCE [LARGE SCALE GENOMIC DNA]</scope>
    <source>
        <strain evidence="2">DSM 23576 \ CCUG 58757</strain>
    </source>
</reference>
<evidence type="ECO:0000313" key="2">
    <source>
        <dbReference type="Proteomes" id="UP000265562"/>
    </source>
</evidence>
<sequence>MHKILYFGGIFTGGGMLIISVVIWFGFGIKKAFRDILSYGSKKKWSVDQRMQNKTMPLRKTNSGKLMSSRLIKRTAHTDSNIENTEETILLENYHGQTLENYKKSVDFEIIEEINLIAGGR</sequence>
<protein>
    <submittedName>
        <fullName evidence="1">Uncharacterized protein</fullName>
    </submittedName>
</protein>
<dbReference type="AlphaFoldDB" id="A0A385Q320"/>